<protein>
    <submittedName>
        <fullName evidence="2">Uncharacterized protein</fullName>
    </submittedName>
</protein>
<dbReference type="AlphaFoldDB" id="A0A9P8L5Z5"/>
<comment type="caution">
    <text evidence="2">The sequence shown here is derived from an EMBL/GenBank/DDBJ whole genome shotgun (WGS) entry which is preliminary data.</text>
</comment>
<proteinExistence type="predicted"/>
<feature type="region of interest" description="Disordered" evidence="1">
    <location>
        <begin position="60"/>
        <end position="92"/>
    </location>
</feature>
<name>A0A9P8L5Z5_9PEZI</name>
<evidence type="ECO:0000313" key="2">
    <source>
        <dbReference type="EMBL" id="KAH0545430.1"/>
    </source>
</evidence>
<dbReference type="Proteomes" id="UP000698800">
    <property type="component" value="Unassembled WGS sequence"/>
</dbReference>
<keyword evidence="3" id="KW-1185">Reference proteome</keyword>
<reference evidence="2" key="1">
    <citation type="submission" date="2021-03" db="EMBL/GenBank/DDBJ databases">
        <title>Comparative genomics and phylogenomic investigation of the class Geoglossomycetes provide insights into ecological specialization and systematics.</title>
        <authorList>
            <person name="Melie T."/>
            <person name="Pirro S."/>
            <person name="Miller A.N."/>
            <person name="Quandt A."/>
        </authorList>
    </citation>
    <scope>NUCLEOTIDE SEQUENCE</scope>
    <source>
        <strain evidence="2">GBOQ0MN5Z8</strain>
    </source>
</reference>
<sequence>MPAAESSGIAPVAIGLIGVMSVGIRAAGNASVAGEPVGVGIASLGSSSLVIGMCRLENSSSARPHEGSFQPGNADFTRSTPGKRGGRPGKMESRAAIMPAARAAGSMTAAEVEAGAAEAEAEAEEVTEGIGLVVVPRLWNSIVSKAT</sequence>
<organism evidence="2 3">
    <name type="scientific">Glutinoglossum americanum</name>
    <dbReference type="NCBI Taxonomy" id="1670608"/>
    <lineage>
        <taxon>Eukaryota</taxon>
        <taxon>Fungi</taxon>
        <taxon>Dikarya</taxon>
        <taxon>Ascomycota</taxon>
        <taxon>Pezizomycotina</taxon>
        <taxon>Geoglossomycetes</taxon>
        <taxon>Geoglossales</taxon>
        <taxon>Geoglossaceae</taxon>
        <taxon>Glutinoglossum</taxon>
    </lineage>
</organism>
<evidence type="ECO:0000256" key="1">
    <source>
        <dbReference type="SAM" id="MobiDB-lite"/>
    </source>
</evidence>
<evidence type="ECO:0000313" key="3">
    <source>
        <dbReference type="Proteomes" id="UP000698800"/>
    </source>
</evidence>
<dbReference type="EMBL" id="JAGHQL010000005">
    <property type="protein sequence ID" value="KAH0545430.1"/>
    <property type="molecule type" value="Genomic_DNA"/>
</dbReference>
<accession>A0A9P8L5Z5</accession>
<gene>
    <name evidence="2" type="ORF">FGG08_000431</name>
</gene>